<evidence type="ECO:0000256" key="13">
    <source>
        <dbReference type="ARBA" id="ARBA00023204"/>
    </source>
</evidence>
<dbReference type="InterPro" id="IPR002562">
    <property type="entry name" value="3'-5'_exonuclease_dom"/>
</dbReference>
<dbReference type="SMART" id="SM00279">
    <property type="entry name" value="HhH2"/>
    <property type="match status" value="1"/>
</dbReference>
<evidence type="ECO:0000256" key="7">
    <source>
        <dbReference type="ARBA" id="ARBA00022722"/>
    </source>
</evidence>
<dbReference type="FunFam" id="1.20.1060.10:FF:000001">
    <property type="entry name" value="DNA polymerase I"/>
    <property type="match status" value="1"/>
</dbReference>
<protein>
    <recommendedName>
        <fullName evidence="3 15">DNA polymerase I</fullName>
        <ecNumber evidence="2 15">2.7.7.7</ecNumber>
    </recommendedName>
</protein>
<dbReference type="InterPro" id="IPR001098">
    <property type="entry name" value="DNA-dir_DNA_pol_A_palm_dom"/>
</dbReference>
<keyword evidence="10 16" id="KW-0269">Exonuclease</keyword>
<evidence type="ECO:0000256" key="5">
    <source>
        <dbReference type="ARBA" id="ARBA00022695"/>
    </source>
</evidence>
<keyword evidence="6 16" id="KW-0235">DNA replication</keyword>
<evidence type="ECO:0000256" key="1">
    <source>
        <dbReference type="ARBA" id="ARBA00007705"/>
    </source>
</evidence>
<dbReference type="InterPro" id="IPR020046">
    <property type="entry name" value="5-3_exonucl_a-hlix_arch_N"/>
</dbReference>
<keyword evidence="13 16" id="KW-0234">DNA repair</keyword>
<keyword evidence="11 16" id="KW-0239">DNA-directed DNA polymerase</keyword>
<feature type="domain" description="DNA-directed DNA polymerase family A palm" evidence="19">
    <location>
        <begin position="664"/>
        <end position="870"/>
    </location>
</feature>
<comment type="function">
    <text evidence="16">In addition to polymerase activity, this DNA polymerase exhibits 3'-5' and 5'-3' exonuclease activity.</text>
</comment>
<dbReference type="RefSeq" id="WP_080804691.1">
    <property type="nucleotide sequence ID" value="NZ_LT828548.1"/>
</dbReference>
<gene>
    <name evidence="16 20" type="primary">polA</name>
    <name evidence="20" type="ORF">MTBBW1_1310055</name>
</gene>
<proteinExistence type="inferred from homology"/>
<dbReference type="STRING" id="1246637.MTBBW1_1310055"/>
<name>A0A1W1H7B3_9BACT</name>
<feature type="domain" description="5'-3' exonuclease" evidence="18">
    <location>
        <begin position="2"/>
        <end position="261"/>
    </location>
</feature>
<dbReference type="PANTHER" id="PTHR10133">
    <property type="entry name" value="DNA POLYMERASE I"/>
    <property type="match status" value="1"/>
</dbReference>
<dbReference type="Gene3D" id="1.10.150.20">
    <property type="entry name" value="5' to 3' exonuclease, C-terminal subdomain"/>
    <property type="match status" value="2"/>
</dbReference>
<evidence type="ECO:0000256" key="11">
    <source>
        <dbReference type="ARBA" id="ARBA00022932"/>
    </source>
</evidence>
<dbReference type="SMART" id="SM00474">
    <property type="entry name" value="35EXOc"/>
    <property type="match status" value="1"/>
</dbReference>
<dbReference type="Gene3D" id="3.30.420.10">
    <property type="entry name" value="Ribonuclease H-like superfamily/Ribonuclease H"/>
    <property type="match status" value="1"/>
</dbReference>
<dbReference type="InterPro" id="IPR029060">
    <property type="entry name" value="PIN-like_dom_sf"/>
</dbReference>
<evidence type="ECO:0000256" key="14">
    <source>
        <dbReference type="ARBA" id="ARBA00049244"/>
    </source>
</evidence>
<dbReference type="NCBIfam" id="TIGR00593">
    <property type="entry name" value="pola"/>
    <property type="match status" value="1"/>
</dbReference>
<dbReference type="Gene3D" id="3.40.50.1010">
    <property type="entry name" value="5'-nuclease"/>
    <property type="match status" value="1"/>
</dbReference>
<dbReference type="InterPro" id="IPR036279">
    <property type="entry name" value="5-3_exonuclease_C_sf"/>
</dbReference>
<evidence type="ECO:0000256" key="15">
    <source>
        <dbReference type="NCBIfam" id="TIGR00593"/>
    </source>
</evidence>
<keyword evidence="8 16" id="KW-0227">DNA damage</keyword>
<sequence length="906" mass="102555">MTKSRTLYLIDGTAYLYRAFHAIRNLSNSKGLPTNATYGFTMMLLKLIRDKEPDYAAMFFDMKGPTFRHEIYDQYKANRPPMPEEMAVQIPWIKKIVAAMNIPVVEKQGYEADDLIGTYTRIAKAQGFFSVMVTGDKDFMQLVDRDCVIWDPMKDKTMDVDSIRNDLGIEPIQVIDMLGLAGDTSDNIPGVPGVGPKTALKLISEYGNIQEIYDNLDNLKSKKAMHKKLLDNREQAFLSRRLVTIERSVEVSHDLGEFKMEKPDNEALAELFKNLEFRKLQQEYFEALPVPEKDYRCLTKIDDIKKVLDELKIPFAIDTETTSQHPMLAELVGISFSCQPHRAFYIPLAHVRPDLDELLLNSSDVSSDLLESQPDIGEVLAMLKPILEDPLIPKVGQNIKYDYIVLAKYGIEMQGMVFDTMIASYLLNPSLRGHGLDQIAMDLLGHKTIKYEDVTGKGKKQILFSQVDIETAVPYACEDADITLQAHGILKKRIEKEGLLNLMETIEMPLVPVLAKMEMQGIKVDVAKLHDLSKSFQQEMDKIEKEIFAVAGETFNINSSQQLGNILFEKLKLPVQKKTKKKTGYSTDIDVLTKLAEQHELPALILRFRSLGKLKSTYTDALQQLVHPSTFRIHTSFNQTITATGRLSSSDPNLQNIPIRNEEGKSIRETFIPEKGWKLLAADYSQIELRILAHCAEDKILIEAFTNDEDIHTRTAAEVFHALPGFITDELRRQAKAINFGIVYGMGAFKLAKELSISRKMAQTYIDNYFARYSGVRSYIDDTIAQAREKGEVQTLLGRRRRLDDINASNANVRGFAERMAINTPIQGSAADFIKLAMINMDKALREESMKSRMLLSVHDEILFEVPENEIDALTALAKKEMEGVFDLKVPLKVNIDCGDNWAEAH</sequence>
<dbReference type="Pfam" id="PF02739">
    <property type="entry name" value="5_3_exonuc_N"/>
    <property type="match status" value="1"/>
</dbReference>
<feature type="domain" description="3'-5' exonuclease" evidence="17">
    <location>
        <begin position="295"/>
        <end position="495"/>
    </location>
</feature>
<dbReference type="GO" id="GO:0003887">
    <property type="term" value="F:DNA-directed DNA polymerase activity"/>
    <property type="evidence" value="ECO:0007669"/>
    <property type="project" value="UniProtKB-UniRule"/>
</dbReference>
<evidence type="ECO:0000259" key="18">
    <source>
        <dbReference type="SMART" id="SM00475"/>
    </source>
</evidence>
<dbReference type="GO" id="GO:0006261">
    <property type="term" value="P:DNA-templated DNA replication"/>
    <property type="evidence" value="ECO:0007669"/>
    <property type="project" value="UniProtKB-UniRule"/>
</dbReference>
<keyword evidence="4 16" id="KW-0808">Transferase</keyword>
<dbReference type="GO" id="GO:0006302">
    <property type="term" value="P:double-strand break repair"/>
    <property type="evidence" value="ECO:0007669"/>
    <property type="project" value="TreeGrafter"/>
</dbReference>
<dbReference type="CDD" id="cd06139">
    <property type="entry name" value="DNA_polA_I_Ecoli_like_exo"/>
    <property type="match status" value="1"/>
</dbReference>
<dbReference type="PANTHER" id="PTHR10133:SF27">
    <property type="entry name" value="DNA POLYMERASE NU"/>
    <property type="match status" value="1"/>
</dbReference>
<comment type="similarity">
    <text evidence="1 16">Belongs to the DNA polymerase type-A family.</text>
</comment>
<accession>A0A1W1H7B3</accession>
<dbReference type="Gene3D" id="3.30.70.370">
    <property type="match status" value="1"/>
</dbReference>
<dbReference type="GO" id="GO:0008408">
    <property type="term" value="F:3'-5' exonuclease activity"/>
    <property type="evidence" value="ECO:0007669"/>
    <property type="project" value="UniProtKB-UniRule"/>
</dbReference>
<dbReference type="GO" id="GO:0008409">
    <property type="term" value="F:5'-3' exonuclease activity"/>
    <property type="evidence" value="ECO:0007669"/>
    <property type="project" value="UniProtKB-UniRule"/>
</dbReference>
<dbReference type="InterPro" id="IPR036397">
    <property type="entry name" value="RNaseH_sf"/>
</dbReference>
<dbReference type="FunFam" id="1.10.150.20:FF:000002">
    <property type="entry name" value="DNA polymerase I"/>
    <property type="match status" value="1"/>
</dbReference>
<dbReference type="InterPro" id="IPR002421">
    <property type="entry name" value="5-3_exonuclease"/>
</dbReference>
<dbReference type="GO" id="GO:0003677">
    <property type="term" value="F:DNA binding"/>
    <property type="evidence" value="ECO:0007669"/>
    <property type="project" value="UniProtKB-UniRule"/>
</dbReference>
<dbReference type="SUPFAM" id="SSF56672">
    <property type="entry name" value="DNA/RNA polymerases"/>
    <property type="match status" value="1"/>
</dbReference>
<evidence type="ECO:0000259" key="19">
    <source>
        <dbReference type="SMART" id="SM00482"/>
    </source>
</evidence>
<dbReference type="InterPro" id="IPR008918">
    <property type="entry name" value="HhH2"/>
</dbReference>
<dbReference type="SUPFAM" id="SSF47807">
    <property type="entry name" value="5' to 3' exonuclease, C-terminal subdomain"/>
    <property type="match status" value="1"/>
</dbReference>
<evidence type="ECO:0000256" key="9">
    <source>
        <dbReference type="ARBA" id="ARBA00022801"/>
    </source>
</evidence>
<dbReference type="EC" id="2.7.7.7" evidence="2 15"/>
<dbReference type="FunFam" id="3.40.50.1010:FF:000001">
    <property type="entry name" value="DNA polymerase I"/>
    <property type="match status" value="1"/>
</dbReference>
<evidence type="ECO:0000256" key="4">
    <source>
        <dbReference type="ARBA" id="ARBA00022679"/>
    </source>
</evidence>
<evidence type="ECO:0000256" key="12">
    <source>
        <dbReference type="ARBA" id="ARBA00023125"/>
    </source>
</evidence>
<dbReference type="Pfam" id="PF00476">
    <property type="entry name" value="DNA_pol_A"/>
    <property type="match status" value="1"/>
</dbReference>
<dbReference type="SUPFAM" id="SSF88723">
    <property type="entry name" value="PIN domain-like"/>
    <property type="match status" value="1"/>
</dbReference>
<keyword evidence="5 16" id="KW-0548">Nucleotidyltransferase</keyword>
<keyword evidence="7" id="KW-0540">Nuclease</keyword>
<dbReference type="FunFam" id="1.10.150.20:FF:000003">
    <property type="entry name" value="DNA polymerase I"/>
    <property type="match status" value="1"/>
</dbReference>
<evidence type="ECO:0000256" key="6">
    <source>
        <dbReference type="ARBA" id="ARBA00022705"/>
    </source>
</evidence>
<dbReference type="FunFam" id="3.30.420.10:FF:000026">
    <property type="entry name" value="DNA polymerase I"/>
    <property type="match status" value="1"/>
</dbReference>
<dbReference type="InterPro" id="IPR012337">
    <property type="entry name" value="RNaseH-like_sf"/>
</dbReference>
<evidence type="ECO:0000256" key="2">
    <source>
        <dbReference type="ARBA" id="ARBA00012417"/>
    </source>
</evidence>
<organism evidence="20 21">
    <name type="scientific">Desulfamplus magnetovallimortis</name>
    <dbReference type="NCBI Taxonomy" id="1246637"/>
    <lineage>
        <taxon>Bacteria</taxon>
        <taxon>Pseudomonadati</taxon>
        <taxon>Thermodesulfobacteriota</taxon>
        <taxon>Desulfobacteria</taxon>
        <taxon>Desulfobacterales</taxon>
        <taxon>Desulfobacteraceae</taxon>
        <taxon>Desulfamplus</taxon>
    </lineage>
</organism>
<dbReference type="CDD" id="cd09859">
    <property type="entry name" value="PIN_53EXO"/>
    <property type="match status" value="1"/>
</dbReference>
<evidence type="ECO:0000256" key="10">
    <source>
        <dbReference type="ARBA" id="ARBA00022839"/>
    </source>
</evidence>
<keyword evidence="21" id="KW-1185">Reference proteome</keyword>
<dbReference type="InterPro" id="IPR019760">
    <property type="entry name" value="DNA-dir_DNA_pol_A_CS"/>
</dbReference>
<evidence type="ECO:0000256" key="8">
    <source>
        <dbReference type="ARBA" id="ARBA00022763"/>
    </source>
</evidence>
<dbReference type="PROSITE" id="PS00447">
    <property type="entry name" value="DNA_POLYMERASE_A"/>
    <property type="match status" value="1"/>
</dbReference>
<evidence type="ECO:0000313" key="20">
    <source>
        <dbReference type="EMBL" id="SLM28357.1"/>
    </source>
</evidence>
<dbReference type="Pfam" id="PF01612">
    <property type="entry name" value="DNA_pol_A_exo1"/>
    <property type="match status" value="1"/>
</dbReference>
<dbReference type="EMBL" id="FWEV01000037">
    <property type="protein sequence ID" value="SLM28357.1"/>
    <property type="molecule type" value="Genomic_DNA"/>
</dbReference>
<dbReference type="AlphaFoldDB" id="A0A1W1H7B3"/>
<evidence type="ECO:0000256" key="16">
    <source>
        <dbReference type="RuleBase" id="RU004460"/>
    </source>
</evidence>
<dbReference type="SMART" id="SM00475">
    <property type="entry name" value="53EXOc"/>
    <property type="match status" value="1"/>
</dbReference>
<keyword evidence="12 16" id="KW-0238">DNA-binding</keyword>
<dbReference type="SUPFAM" id="SSF53098">
    <property type="entry name" value="Ribonuclease H-like"/>
    <property type="match status" value="1"/>
</dbReference>
<dbReference type="NCBIfam" id="NF004397">
    <property type="entry name" value="PRK05755.1"/>
    <property type="match status" value="1"/>
</dbReference>
<reference evidence="20 21" key="1">
    <citation type="submission" date="2017-03" db="EMBL/GenBank/DDBJ databases">
        <authorList>
            <person name="Afonso C.L."/>
            <person name="Miller P.J."/>
            <person name="Scott M.A."/>
            <person name="Spackman E."/>
            <person name="Goraichik I."/>
            <person name="Dimitrov K.M."/>
            <person name="Suarez D.L."/>
            <person name="Swayne D.E."/>
        </authorList>
    </citation>
    <scope>NUCLEOTIDE SEQUENCE [LARGE SCALE GENOMIC DNA]</scope>
    <source>
        <strain evidence="20">PRJEB14757</strain>
    </source>
</reference>
<dbReference type="InterPro" id="IPR020045">
    <property type="entry name" value="DNA_polI_H3TH"/>
</dbReference>
<evidence type="ECO:0000256" key="3">
    <source>
        <dbReference type="ARBA" id="ARBA00020311"/>
    </source>
</evidence>
<keyword evidence="9 16" id="KW-0378">Hydrolase</keyword>
<dbReference type="PRINTS" id="PR00868">
    <property type="entry name" value="DNAPOLI"/>
</dbReference>
<dbReference type="CDD" id="cd09898">
    <property type="entry name" value="H3TH_53EXO"/>
    <property type="match status" value="1"/>
</dbReference>
<dbReference type="InterPro" id="IPR018320">
    <property type="entry name" value="DNA_polymerase_1"/>
</dbReference>
<dbReference type="SMART" id="SM00482">
    <property type="entry name" value="POLAc"/>
    <property type="match status" value="1"/>
</dbReference>
<dbReference type="InterPro" id="IPR043502">
    <property type="entry name" value="DNA/RNA_pol_sf"/>
</dbReference>
<comment type="catalytic activity">
    <reaction evidence="14 16">
        <text>DNA(n) + a 2'-deoxyribonucleoside 5'-triphosphate = DNA(n+1) + diphosphate</text>
        <dbReference type="Rhea" id="RHEA:22508"/>
        <dbReference type="Rhea" id="RHEA-COMP:17339"/>
        <dbReference type="Rhea" id="RHEA-COMP:17340"/>
        <dbReference type="ChEBI" id="CHEBI:33019"/>
        <dbReference type="ChEBI" id="CHEBI:61560"/>
        <dbReference type="ChEBI" id="CHEBI:173112"/>
        <dbReference type="EC" id="2.7.7.7"/>
    </reaction>
</comment>
<dbReference type="OrthoDB" id="9806424at2"/>
<dbReference type="Gene3D" id="1.20.1060.10">
    <property type="entry name" value="Taq DNA Polymerase, Chain T, domain 4"/>
    <property type="match status" value="1"/>
</dbReference>
<dbReference type="Pfam" id="PF01367">
    <property type="entry name" value="5_3_exonuc"/>
    <property type="match status" value="1"/>
</dbReference>
<evidence type="ECO:0000259" key="17">
    <source>
        <dbReference type="SMART" id="SM00474"/>
    </source>
</evidence>
<evidence type="ECO:0000313" key="21">
    <source>
        <dbReference type="Proteomes" id="UP000191931"/>
    </source>
</evidence>
<dbReference type="CDD" id="cd08637">
    <property type="entry name" value="DNA_pol_A_pol_I_C"/>
    <property type="match status" value="1"/>
</dbReference>
<dbReference type="InterPro" id="IPR002298">
    <property type="entry name" value="DNA_polymerase_A"/>
</dbReference>
<dbReference type="Proteomes" id="UP000191931">
    <property type="component" value="Unassembled WGS sequence"/>
</dbReference>